<evidence type="ECO:0000313" key="2">
    <source>
        <dbReference type="Proteomes" id="UP001055439"/>
    </source>
</evidence>
<proteinExistence type="predicted"/>
<keyword evidence="2" id="KW-1185">Reference proteome</keyword>
<dbReference type="Proteomes" id="UP001055439">
    <property type="component" value="Chromosome 2"/>
</dbReference>
<reference evidence="1" key="1">
    <citation type="submission" date="2022-05" db="EMBL/GenBank/DDBJ databases">
        <title>The Musa troglodytarum L. genome provides insights into the mechanism of non-climacteric behaviour and enrichment of carotenoids.</title>
        <authorList>
            <person name="Wang J."/>
        </authorList>
    </citation>
    <scope>NUCLEOTIDE SEQUENCE</scope>
    <source>
        <tissue evidence="1">Leaf</tissue>
    </source>
</reference>
<sequence length="99" mass="10855">MTWAVAPPQAGRWHRPEAETWAVEPPQAGSSTAQHLLCQSARLTGGTFEKVTSPDYQNSTRLQFGWVELTVQTGSEAFDSTAARVLLLSTKRGDLEELP</sequence>
<dbReference type="AlphaFoldDB" id="A0A9E7JPQ6"/>
<gene>
    <name evidence="1" type="ORF">MUK42_29031</name>
</gene>
<dbReference type="EMBL" id="CP097504">
    <property type="protein sequence ID" value="URD88873.1"/>
    <property type="molecule type" value="Genomic_DNA"/>
</dbReference>
<name>A0A9E7JPQ6_9LILI</name>
<organism evidence="1 2">
    <name type="scientific">Musa troglodytarum</name>
    <name type="common">fe'i banana</name>
    <dbReference type="NCBI Taxonomy" id="320322"/>
    <lineage>
        <taxon>Eukaryota</taxon>
        <taxon>Viridiplantae</taxon>
        <taxon>Streptophyta</taxon>
        <taxon>Embryophyta</taxon>
        <taxon>Tracheophyta</taxon>
        <taxon>Spermatophyta</taxon>
        <taxon>Magnoliopsida</taxon>
        <taxon>Liliopsida</taxon>
        <taxon>Zingiberales</taxon>
        <taxon>Musaceae</taxon>
        <taxon>Musa</taxon>
    </lineage>
</organism>
<protein>
    <submittedName>
        <fullName evidence="1">Uncharacterized protein</fullName>
    </submittedName>
</protein>
<evidence type="ECO:0000313" key="1">
    <source>
        <dbReference type="EMBL" id="URD88873.1"/>
    </source>
</evidence>
<accession>A0A9E7JPQ6</accession>